<evidence type="ECO:0000259" key="1">
    <source>
        <dbReference type="SMART" id="SM00901"/>
    </source>
</evidence>
<dbReference type="SMART" id="SM00901">
    <property type="entry name" value="FRG"/>
    <property type="match status" value="1"/>
</dbReference>
<reference evidence="3" key="1">
    <citation type="submission" date="2017-11" db="EMBL/GenBank/DDBJ databases">
        <authorList>
            <person name="Kuznetsova I."/>
            <person name="Sazanova A."/>
            <person name="Chirak E."/>
            <person name="Safronova V."/>
            <person name="Willems A."/>
        </authorList>
    </citation>
    <scope>NUCLEOTIDE SEQUENCE [LARGE SCALE GENOMIC DNA]</scope>
    <source>
        <strain evidence="3">STM 196</strain>
    </source>
</reference>
<feature type="domain" description="FRG" evidence="1">
    <location>
        <begin position="127"/>
        <end position="210"/>
    </location>
</feature>
<gene>
    <name evidence="2" type="ORF">CU102_12605</name>
</gene>
<dbReference type="AlphaFoldDB" id="A0A2P7BQ39"/>
<name>A0A2P7BQ39_9HYPH</name>
<keyword evidence="3" id="KW-1185">Reference proteome</keyword>
<dbReference type="Proteomes" id="UP000241444">
    <property type="component" value="Unassembled WGS sequence"/>
</dbReference>
<dbReference type="Pfam" id="PF08867">
    <property type="entry name" value="FRG"/>
    <property type="match status" value="1"/>
</dbReference>
<evidence type="ECO:0000313" key="2">
    <source>
        <dbReference type="EMBL" id="PSH68598.1"/>
    </source>
</evidence>
<comment type="caution">
    <text evidence="2">The sequence shown here is derived from an EMBL/GenBank/DDBJ whole genome shotgun (WGS) entry which is preliminary data.</text>
</comment>
<dbReference type="OrthoDB" id="9816036at2"/>
<sequence>MRSQACVFENGNNRCIYVLQFRTTDKRTSQQLWLPIQFQRISDTTEVTQAELNQAFPNVNFPDRANIVLKLTNKGLRVTANTYQGTQQIGVIRALLRSGSADKRSKIAADKKVRTWDKFKLMVGRLPPDRYIFRGQPVCNRLRTSFHRTSRRDLNQFLSIDIPQLHAIVTSKTNHYFDLRDNIQNAAFWNLLQHHGYPTPLIAPNGLKISSSYILSLT</sequence>
<accession>A0A2P7BQ39</accession>
<evidence type="ECO:0000313" key="3">
    <source>
        <dbReference type="Proteomes" id="UP000241444"/>
    </source>
</evidence>
<dbReference type="EMBL" id="PGGO01000008">
    <property type="protein sequence ID" value="PSH68598.1"/>
    <property type="molecule type" value="Genomic_DNA"/>
</dbReference>
<proteinExistence type="predicted"/>
<protein>
    <recommendedName>
        <fullName evidence="1">FRG domain-containing protein</fullName>
    </recommendedName>
</protein>
<dbReference type="InterPro" id="IPR014966">
    <property type="entry name" value="FRG-dom"/>
</dbReference>
<organism evidence="2 3">
    <name type="scientific">Phyllobacterium brassicacearum</name>
    <dbReference type="NCBI Taxonomy" id="314235"/>
    <lineage>
        <taxon>Bacteria</taxon>
        <taxon>Pseudomonadati</taxon>
        <taxon>Pseudomonadota</taxon>
        <taxon>Alphaproteobacteria</taxon>
        <taxon>Hyphomicrobiales</taxon>
        <taxon>Phyllobacteriaceae</taxon>
        <taxon>Phyllobacterium</taxon>
    </lineage>
</organism>